<gene>
    <name evidence="1" type="ORF">Y036_2897</name>
</gene>
<comment type="caution">
    <text evidence="1">The sequence shown here is derived from an EMBL/GenBank/DDBJ whole genome shotgun (WGS) entry which is preliminary data.</text>
</comment>
<evidence type="ECO:0000313" key="2">
    <source>
        <dbReference type="Proteomes" id="UP000030475"/>
    </source>
</evidence>
<dbReference type="EMBL" id="JQIM01000010">
    <property type="protein sequence ID" value="KGX05539.1"/>
    <property type="molecule type" value="Genomic_DNA"/>
</dbReference>
<accession>A0AA40MCL4</accession>
<reference evidence="1 2" key="1">
    <citation type="submission" date="2014-08" db="EMBL/GenBank/DDBJ databases">
        <authorList>
            <person name="Bunnell A."/>
            <person name="Chain P.S."/>
            <person name="Chertkov O."/>
            <person name="Currie B.J."/>
            <person name="Daligault H.E."/>
            <person name="Davenport K.W."/>
            <person name="Davis C."/>
            <person name="Gleasner C.D."/>
            <person name="Johnson S.L."/>
            <person name="Kaestli M."/>
            <person name="Koren S."/>
            <person name="Kunde Y.A."/>
            <person name="Mayo M."/>
            <person name="McMurry K.K."/>
            <person name="Price E.P."/>
            <person name="Reitenga K.G."/>
            <person name="Robison R."/>
            <person name="Rosovitz M.J."/>
            <person name="Sarovich D.S."/>
            <person name="Teshima H."/>
        </authorList>
    </citation>
    <scope>NUCLEOTIDE SEQUENCE [LARGE SCALE GENOMIC DNA]</scope>
    <source>
        <strain evidence="1 2">MSHR44</strain>
    </source>
</reference>
<dbReference type="Proteomes" id="UP000030475">
    <property type="component" value="Unassembled WGS sequence"/>
</dbReference>
<proteinExistence type="predicted"/>
<dbReference type="AlphaFoldDB" id="A0AA40MCL4"/>
<sequence>MARHQVKSFKVGIDSPGKSVRVEIETELKKPYKFELTPDVNYPTVQDVEEKLRAALTHCVDTYEKNRCQHFQRPLIRVD</sequence>
<evidence type="ECO:0000313" key="1">
    <source>
        <dbReference type="EMBL" id="KGX05539.1"/>
    </source>
</evidence>
<protein>
    <submittedName>
        <fullName evidence="1">Uncharacterized protein</fullName>
    </submittedName>
</protein>
<organism evidence="1 2">
    <name type="scientific">Burkholderia pseudomallei</name>
    <name type="common">Pseudomonas pseudomallei</name>
    <dbReference type="NCBI Taxonomy" id="28450"/>
    <lineage>
        <taxon>Bacteria</taxon>
        <taxon>Pseudomonadati</taxon>
        <taxon>Pseudomonadota</taxon>
        <taxon>Betaproteobacteria</taxon>
        <taxon>Burkholderiales</taxon>
        <taxon>Burkholderiaceae</taxon>
        <taxon>Burkholderia</taxon>
        <taxon>pseudomallei group</taxon>
    </lineage>
</organism>
<name>A0AA40MCL4_BURPE</name>